<keyword evidence="3" id="KW-1185">Reference proteome</keyword>
<feature type="region of interest" description="Disordered" evidence="1">
    <location>
        <begin position="321"/>
        <end position="343"/>
    </location>
</feature>
<dbReference type="Proteomes" id="UP000235786">
    <property type="component" value="Unassembled WGS sequence"/>
</dbReference>
<accession>A0A2J6SA59</accession>
<sequence length="545" mass="60179">MPKAPRIKSIRVRRRRPTCLGCSLRGFQCHYGTLAGSCTECGQHKATISVSEPSTFFSQVPNTLSQRIQQAQAIGPLQPDGSPNSLLRVQTITMVDGTKRTHTLAIYGGDYEFEKRMKDELNLLVRQFCFPKNWTEPRTELCQAAMDARGYLALLLSPVIKEQRITIPNGDTEDEAVRGDDLALQLVSIIFSRLDDIIGLVMNALMKQRTLDDQEFWINVSIAAAILYKELYGVYNELVVPKALLFCGGSELTAHLRDQAKSAADNLMAALLRRGLGCSAPLVSPINAALDNLHCKVLVESITLIQESHLVDMDELGESQASSAKASSPCQSPGLDQASPTSIMNGFNEFTPFGTPNVYGVTPPSQYSNSVPMSYPAPMETQYQFAEPRTPGFLNDRLSQEPLTGPGCSNSHGLTNLPGQPWMNTVSQDTMQEAQYRPTPYKTPDHSYGILWPLPTIKSIPNFGDGWPDSAVIPVVNPGSSTDYFGTDSFSQWNLQEDEYYSPPMSSYVSSADTFYPPPEASIPMASQFSAPFWPEQLYVTWRQS</sequence>
<dbReference type="AlphaFoldDB" id="A0A2J6SA59"/>
<name>A0A2J6SA59_HYAVF</name>
<protein>
    <recommendedName>
        <fullName evidence="4">Zn(2)-C6 fungal-type domain-containing protein</fullName>
    </recommendedName>
</protein>
<gene>
    <name evidence="2" type="ORF">L207DRAFT_628260</name>
</gene>
<evidence type="ECO:0000313" key="3">
    <source>
        <dbReference type="Proteomes" id="UP000235786"/>
    </source>
</evidence>
<dbReference type="OrthoDB" id="3555522at2759"/>
<evidence type="ECO:0000313" key="2">
    <source>
        <dbReference type="EMBL" id="PMD47648.1"/>
    </source>
</evidence>
<evidence type="ECO:0008006" key="4">
    <source>
        <dbReference type="Google" id="ProtNLM"/>
    </source>
</evidence>
<proteinExistence type="predicted"/>
<dbReference type="EMBL" id="KZ613938">
    <property type="protein sequence ID" value="PMD47648.1"/>
    <property type="molecule type" value="Genomic_DNA"/>
</dbReference>
<evidence type="ECO:0000256" key="1">
    <source>
        <dbReference type="SAM" id="MobiDB-lite"/>
    </source>
</evidence>
<feature type="compositionally biased region" description="Polar residues" evidence="1">
    <location>
        <begin position="321"/>
        <end position="331"/>
    </location>
</feature>
<organism evidence="2 3">
    <name type="scientific">Hyaloscypha variabilis (strain UAMH 11265 / GT02V1 / F)</name>
    <name type="common">Meliniomyces variabilis</name>
    <dbReference type="NCBI Taxonomy" id="1149755"/>
    <lineage>
        <taxon>Eukaryota</taxon>
        <taxon>Fungi</taxon>
        <taxon>Dikarya</taxon>
        <taxon>Ascomycota</taxon>
        <taxon>Pezizomycotina</taxon>
        <taxon>Leotiomycetes</taxon>
        <taxon>Helotiales</taxon>
        <taxon>Hyaloscyphaceae</taxon>
        <taxon>Hyaloscypha</taxon>
        <taxon>Hyaloscypha variabilis</taxon>
    </lineage>
</organism>
<reference evidence="2 3" key="1">
    <citation type="submission" date="2016-04" db="EMBL/GenBank/DDBJ databases">
        <title>A degradative enzymes factory behind the ericoid mycorrhizal symbiosis.</title>
        <authorList>
            <consortium name="DOE Joint Genome Institute"/>
            <person name="Martino E."/>
            <person name="Morin E."/>
            <person name="Grelet G."/>
            <person name="Kuo A."/>
            <person name="Kohler A."/>
            <person name="Daghino S."/>
            <person name="Barry K."/>
            <person name="Choi C."/>
            <person name="Cichocki N."/>
            <person name="Clum A."/>
            <person name="Copeland A."/>
            <person name="Hainaut M."/>
            <person name="Haridas S."/>
            <person name="Labutti K."/>
            <person name="Lindquist E."/>
            <person name="Lipzen A."/>
            <person name="Khouja H.-R."/>
            <person name="Murat C."/>
            <person name="Ohm R."/>
            <person name="Olson A."/>
            <person name="Spatafora J."/>
            <person name="Veneault-Fourrey C."/>
            <person name="Henrissat B."/>
            <person name="Grigoriev I."/>
            <person name="Martin F."/>
            <person name="Perotto S."/>
        </authorList>
    </citation>
    <scope>NUCLEOTIDE SEQUENCE [LARGE SCALE GENOMIC DNA]</scope>
    <source>
        <strain evidence="2 3">F</strain>
    </source>
</reference>